<dbReference type="Proteomes" id="UP000299102">
    <property type="component" value="Unassembled WGS sequence"/>
</dbReference>
<protein>
    <submittedName>
        <fullName evidence="1">Uncharacterized protein</fullName>
    </submittedName>
</protein>
<accession>A0A4C1UJZ9</accession>
<dbReference type="OrthoDB" id="6617942at2759"/>
<proteinExistence type="predicted"/>
<organism evidence="1 2">
    <name type="scientific">Eumeta variegata</name>
    <name type="common">Bagworm moth</name>
    <name type="synonym">Eumeta japonica</name>
    <dbReference type="NCBI Taxonomy" id="151549"/>
    <lineage>
        <taxon>Eukaryota</taxon>
        <taxon>Metazoa</taxon>
        <taxon>Ecdysozoa</taxon>
        <taxon>Arthropoda</taxon>
        <taxon>Hexapoda</taxon>
        <taxon>Insecta</taxon>
        <taxon>Pterygota</taxon>
        <taxon>Neoptera</taxon>
        <taxon>Endopterygota</taxon>
        <taxon>Lepidoptera</taxon>
        <taxon>Glossata</taxon>
        <taxon>Ditrysia</taxon>
        <taxon>Tineoidea</taxon>
        <taxon>Psychidae</taxon>
        <taxon>Oiketicinae</taxon>
        <taxon>Eumeta</taxon>
    </lineage>
</organism>
<dbReference type="PANTHER" id="PTHR46409:SF1">
    <property type="entry name" value="HTH PSQ-TYPE DOMAIN-CONTAINING PROTEIN"/>
    <property type="match status" value="1"/>
</dbReference>
<dbReference type="PANTHER" id="PTHR46409">
    <property type="entry name" value="HTH PSQ-TYPE DOMAIN-CONTAINING PROTEIN"/>
    <property type="match status" value="1"/>
</dbReference>
<keyword evidence="2" id="KW-1185">Reference proteome</keyword>
<sequence length="189" mass="21398">MRIGRVDITITKKNQINQERKLKRHHRPDNITSKNTLSVNLDISASSFSSDTDEPIRNESCANKSARRILKARSSAVQTPRLFDVPKINFDASNYVDIINWQKEITEPPIFKNLSTEEISYIVQSGGEGQLSFLRLPCHTQAVERAVKITTEAAISQCTIKSRLDSIKAKLESRAKTPKFDSKCHFKPN</sequence>
<dbReference type="EMBL" id="BGZK01000180">
    <property type="protein sequence ID" value="GBP26427.1"/>
    <property type="molecule type" value="Genomic_DNA"/>
</dbReference>
<gene>
    <name evidence="1" type="ORF">EVAR_75559_1</name>
</gene>
<evidence type="ECO:0000313" key="1">
    <source>
        <dbReference type="EMBL" id="GBP26427.1"/>
    </source>
</evidence>
<reference evidence="1 2" key="1">
    <citation type="journal article" date="2019" name="Commun. Biol.">
        <title>The bagworm genome reveals a unique fibroin gene that provides high tensile strength.</title>
        <authorList>
            <person name="Kono N."/>
            <person name="Nakamura H."/>
            <person name="Ohtoshi R."/>
            <person name="Tomita M."/>
            <person name="Numata K."/>
            <person name="Arakawa K."/>
        </authorList>
    </citation>
    <scope>NUCLEOTIDE SEQUENCE [LARGE SCALE GENOMIC DNA]</scope>
</reference>
<comment type="caution">
    <text evidence="1">The sequence shown here is derived from an EMBL/GenBank/DDBJ whole genome shotgun (WGS) entry which is preliminary data.</text>
</comment>
<name>A0A4C1UJZ9_EUMVA</name>
<evidence type="ECO:0000313" key="2">
    <source>
        <dbReference type="Proteomes" id="UP000299102"/>
    </source>
</evidence>
<dbReference type="AlphaFoldDB" id="A0A4C1UJZ9"/>